<gene>
    <name evidence="1" type="ORF">FH608_027170</name>
</gene>
<accession>A0A5C4W705</accession>
<organism evidence="1 2">
    <name type="scientific">Nonomuraea phyllanthi</name>
    <dbReference type="NCBI Taxonomy" id="2219224"/>
    <lineage>
        <taxon>Bacteria</taxon>
        <taxon>Bacillati</taxon>
        <taxon>Actinomycetota</taxon>
        <taxon>Actinomycetes</taxon>
        <taxon>Streptosporangiales</taxon>
        <taxon>Streptosporangiaceae</taxon>
        <taxon>Nonomuraea</taxon>
    </lineage>
</organism>
<proteinExistence type="predicted"/>
<name>A0A5C4W705_9ACTN</name>
<dbReference type="EMBL" id="VDLX02000010">
    <property type="protein sequence ID" value="KAB8192349.1"/>
    <property type="molecule type" value="Genomic_DNA"/>
</dbReference>
<dbReference type="OrthoDB" id="5190515at2"/>
<sequence length="190" mass="20793">MVGAPDFVYIPQRQRLLPPVREVAVRPPLFERFPTLRAPVTSGTVIPAAQRAAYPGLAADFEVLDREVGPAFARYDGAALRDQNRYRRQQVLILLGSALIAGLGGLQAALPGHRWPAVLLAVIGIALAASTKYVKESETLDGYLAARVKAERLRALYFRYLSATGPYAGQDRELALRRAVLAIESDQEPE</sequence>
<accession>A0A5P9YYS2</accession>
<evidence type="ECO:0000313" key="1">
    <source>
        <dbReference type="EMBL" id="KAB8192349.1"/>
    </source>
</evidence>
<dbReference type="Pfam" id="PF14015">
    <property type="entry name" value="DUF4231"/>
    <property type="match status" value="1"/>
</dbReference>
<keyword evidence="2" id="KW-1185">Reference proteome</keyword>
<protein>
    <submittedName>
        <fullName evidence="1">DUF4231 domain-containing protein</fullName>
    </submittedName>
</protein>
<comment type="caution">
    <text evidence="1">The sequence shown here is derived from an EMBL/GenBank/DDBJ whole genome shotgun (WGS) entry which is preliminary data.</text>
</comment>
<dbReference type="Proteomes" id="UP000312512">
    <property type="component" value="Unassembled WGS sequence"/>
</dbReference>
<reference evidence="1 2" key="1">
    <citation type="submission" date="2019-10" db="EMBL/GenBank/DDBJ databases">
        <title>Nonomuraea sp. nov., isolated from Phyllanthus amarus.</title>
        <authorList>
            <person name="Klykleung N."/>
            <person name="Tanasupawat S."/>
        </authorList>
    </citation>
    <scope>NUCLEOTIDE SEQUENCE [LARGE SCALE GENOMIC DNA]</scope>
    <source>
        <strain evidence="1 2">PA1-10</strain>
    </source>
</reference>
<dbReference type="InterPro" id="IPR025325">
    <property type="entry name" value="DUF4231"/>
</dbReference>
<dbReference type="AlphaFoldDB" id="A0A5C4W705"/>
<evidence type="ECO:0000313" key="2">
    <source>
        <dbReference type="Proteomes" id="UP000312512"/>
    </source>
</evidence>